<feature type="domain" description="A-factor biosynthesis hotdog" evidence="1">
    <location>
        <begin position="20"/>
        <end position="156"/>
    </location>
</feature>
<name>A0ABT1QG35_9NOCA</name>
<dbReference type="NCBIfam" id="NF041195">
    <property type="entry name" value="ScbA_BarX_GamBu"/>
    <property type="match status" value="1"/>
</dbReference>
<evidence type="ECO:0000313" key="3">
    <source>
        <dbReference type="Proteomes" id="UP001524501"/>
    </source>
</evidence>
<feature type="domain" description="A-factor biosynthesis hotdog" evidence="1">
    <location>
        <begin position="194"/>
        <end position="316"/>
    </location>
</feature>
<dbReference type="Pfam" id="PF03756">
    <property type="entry name" value="AfsA"/>
    <property type="match status" value="2"/>
</dbReference>
<evidence type="ECO:0000259" key="1">
    <source>
        <dbReference type="Pfam" id="PF03756"/>
    </source>
</evidence>
<protein>
    <recommendedName>
        <fullName evidence="1">A-factor biosynthesis hotdog domain-containing protein</fullName>
    </recommendedName>
</protein>
<dbReference type="InterPro" id="IPR047757">
    <property type="entry name" value="AfsA-like"/>
</dbReference>
<comment type="caution">
    <text evidence="2">The sequence shown here is derived from an EMBL/GenBank/DDBJ whole genome shotgun (WGS) entry which is preliminary data.</text>
</comment>
<proteinExistence type="predicted"/>
<reference evidence="2 3" key="1">
    <citation type="submission" date="2022-07" db="EMBL/GenBank/DDBJ databases">
        <title>Degradation activity of malathion, p-nitrophenol and potential low-temperature adaptation strategy of Rhodococcus sp. FXJ9.536.</title>
        <authorList>
            <person name="Huang J."/>
            <person name="Huang Y."/>
        </authorList>
    </citation>
    <scope>NUCLEOTIDE SEQUENCE [LARGE SCALE GENOMIC DNA]</scope>
    <source>
        <strain evidence="2 3">FXJ9.536</strain>
    </source>
</reference>
<accession>A0ABT1QG35</accession>
<dbReference type="Proteomes" id="UP001524501">
    <property type="component" value="Unassembled WGS sequence"/>
</dbReference>
<keyword evidence="3" id="KW-1185">Reference proteome</keyword>
<gene>
    <name evidence="2" type="ORF">NOF53_18960</name>
</gene>
<dbReference type="RefSeq" id="WP_255971526.1">
    <property type="nucleotide sequence ID" value="NZ_JANFQF010000016.1"/>
</dbReference>
<dbReference type="InterPro" id="IPR005509">
    <property type="entry name" value="AfsA_hotdog_dom"/>
</dbReference>
<evidence type="ECO:0000313" key="2">
    <source>
        <dbReference type="EMBL" id="MCQ4121220.1"/>
    </source>
</evidence>
<organism evidence="2 3">
    <name type="scientific">Rhodococcus tibetensis</name>
    <dbReference type="NCBI Taxonomy" id="2965064"/>
    <lineage>
        <taxon>Bacteria</taxon>
        <taxon>Bacillati</taxon>
        <taxon>Actinomycetota</taxon>
        <taxon>Actinomycetes</taxon>
        <taxon>Mycobacteriales</taxon>
        <taxon>Nocardiaceae</taxon>
        <taxon>Rhodococcus</taxon>
    </lineage>
</organism>
<dbReference type="SUPFAM" id="SSF54637">
    <property type="entry name" value="Thioesterase/thiol ester dehydrase-isomerase"/>
    <property type="match status" value="1"/>
</dbReference>
<dbReference type="EMBL" id="JANFQF010000016">
    <property type="protein sequence ID" value="MCQ4121220.1"/>
    <property type="molecule type" value="Genomic_DNA"/>
</dbReference>
<dbReference type="InterPro" id="IPR029069">
    <property type="entry name" value="HotDog_dom_sf"/>
</dbReference>
<sequence length="332" mass="36458">MTAVLEPALSYSTAIPRAHVHRAAICEVFLTDIICESYPQFRLGVQLPRVHSYYSDHNIVVRQYDPLLLLETFRQASILISHRHVDAPLDAKFVFNSGALEITDLDAVRVGAAPASGVLDATITAEKRRGTEIVGITLAMTLALDGAAAARMSMTIQWMPGEAWDRLRHKGRSQLGLEPVRPYPLHERVEPREVARHSFDNVVLSRVALQGDTVRSQVLVDQSHPGLFDHPLDHVPGALIFEAMRQTALVAAHEVFGLSPRMLVLVGCDAVFESFGELELPTDCAAVAEAEICSRQVVFSVALAQEGRQIAHGRVTLQRVSALTSALDRVVR</sequence>